<accession>A0ABW8DGN8</accession>
<keyword evidence="2" id="KW-1185">Reference proteome</keyword>
<name>A0ABW8DGN8_9PSED</name>
<gene>
    <name evidence="1" type="ORF">ACIOUF_08555</name>
</gene>
<proteinExistence type="predicted"/>
<dbReference type="RefSeq" id="WP_401233455.1">
    <property type="nucleotide sequence ID" value="NZ_JBIUVY010000009.1"/>
</dbReference>
<reference evidence="1 2" key="1">
    <citation type="submission" date="2024-10" db="EMBL/GenBank/DDBJ databases">
        <title>The Natural Products Discovery Center: Release of the First 8490 Sequenced Strains for Exploring Actinobacteria Biosynthetic Diversity.</title>
        <authorList>
            <person name="Kalkreuter E."/>
            <person name="Kautsar S.A."/>
            <person name="Yang D."/>
            <person name="Bader C.D."/>
            <person name="Teijaro C.N."/>
            <person name="Fluegel L."/>
            <person name="Davis C.M."/>
            <person name="Simpson J.R."/>
            <person name="Lauterbach L."/>
            <person name="Steele A.D."/>
            <person name="Gui C."/>
            <person name="Meng S."/>
            <person name="Li G."/>
            <person name="Viehrig K."/>
            <person name="Ye F."/>
            <person name="Su P."/>
            <person name="Kiefer A.F."/>
            <person name="Nichols A."/>
            <person name="Cepeda A.J."/>
            <person name="Yan W."/>
            <person name="Fan B."/>
            <person name="Jiang Y."/>
            <person name="Adhikari A."/>
            <person name="Zheng C.-J."/>
            <person name="Schuster L."/>
            <person name="Cowan T.M."/>
            <person name="Smanski M.J."/>
            <person name="Chevrette M.G."/>
            <person name="De Carvalho L.P.S."/>
            <person name="Shen B."/>
        </authorList>
    </citation>
    <scope>NUCLEOTIDE SEQUENCE [LARGE SCALE GENOMIC DNA]</scope>
    <source>
        <strain evidence="1 2">NPDC087689</strain>
    </source>
</reference>
<sequence length="68" mass="7153">MTKSCLVGGDPESGATKLFRGDSHSAALLPAIDVDGRSQYKDADHLSDVGRARLSPLFAPLLLGTNQN</sequence>
<comment type="caution">
    <text evidence="1">The sequence shown here is derived from an EMBL/GenBank/DDBJ whole genome shotgun (WGS) entry which is preliminary data.</text>
</comment>
<evidence type="ECO:0000313" key="2">
    <source>
        <dbReference type="Proteomes" id="UP001617296"/>
    </source>
</evidence>
<evidence type="ECO:0000313" key="1">
    <source>
        <dbReference type="EMBL" id="MFJ2286397.1"/>
    </source>
</evidence>
<dbReference type="Proteomes" id="UP001617296">
    <property type="component" value="Unassembled WGS sequence"/>
</dbReference>
<dbReference type="EMBL" id="JBIUVY010000009">
    <property type="protein sequence ID" value="MFJ2286397.1"/>
    <property type="molecule type" value="Genomic_DNA"/>
</dbReference>
<organism evidence="1 2">
    <name type="scientific">Pseudomonas iridis</name>
    <dbReference type="NCBI Taxonomy" id="2710587"/>
    <lineage>
        <taxon>Bacteria</taxon>
        <taxon>Pseudomonadati</taxon>
        <taxon>Pseudomonadota</taxon>
        <taxon>Gammaproteobacteria</taxon>
        <taxon>Pseudomonadales</taxon>
        <taxon>Pseudomonadaceae</taxon>
        <taxon>Pseudomonas</taxon>
    </lineage>
</organism>
<protein>
    <submittedName>
        <fullName evidence="1">Uncharacterized protein</fullName>
    </submittedName>
</protein>